<reference evidence="1 2" key="1">
    <citation type="submission" date="2024-09" db="EMBL/GenBank/DDBJ databases">
        <authorList>
            <person name="Sun Q."/>
            <person name="Mori K."/>
        </authorList>
    </citation>
    <scope>NUCLEOTIDE SEQUENCE [LARGE SCALE GENOMIC DNA]</scope>
    <source>
        <strain evidence="1 2">TBRC 0563</strain>
    </source>
</reference>
<gene>
    <name evidence="1" type="ORF">ACFFNX_05810</name>
</gene>
<comment type="caution">
    <text evidence="1">The sequence shown here is derived from an EMBL/GenBank/DDBJ whole genome shotgun (WGS) entry which is preliminary data.</text>
</comment>
<evidence type="ECO:0000313" key="2">
    <source>
        <dbReference type="Proteomes" id="UP001589627"/>
    </source>
</evidence>
<name>A0ABV5Y9J8_9ACTN</name>
<dbReference type="Proteomes" id="UP001589627">
    <property type="component" value="Unassembled WGS sequence"/>
</dbReference>
<dbReference type="RefSeq" id="WP_378196327.1">
    <property type="nucleotide sequence ID" value="NZ_JBHLZP010000025.1"/>
</dbReference>
<sequence>MVGSGLTQVLLADGKTKVIGRRQAVVVAVRSYAALMVMYNLTIDHVHAC</sequence>
<accession>A0ABV5Y9J8</accession>
<evidence type="ECO:0000313" key="1">
    <source>
        <dbReference type="EMBL" id="MFB9831704.1"/>
    </source>
</evidence>
<organism evidence="1 2">
    <name type="scientific">Actinoallomurus acaciae</name>
    <dbReference type="NCBI Taxonomy" id="502577"/>
    <lineage>
        <taxon>Bacteria</taxon>
        <taxon>Bacillati</taxon>
        <taxon>Actinomycetota</taxon>
        <taxon>Actinomycetes</taxon>
        <taxon>Streptosporangiales</taxon>
        <taxon>Thermomonosporaceae</taxon>
        <taxon>Actinoallomurus</taxon>
    </lineage>
</organism>
<dbReference type="EMBL" id="JBHLZP010000025">
    <property type="protein sequence ID" value="MFB9831704.1"/>
    <property type="molecule type" value="Genomic_DNA"/>
</dbReference>
<keyword evidence="2" id="KW-1185">Reference proteome</keyword>
<proteinExistence type="predicted"/>
<protein>
    <submittedName>
        <fullName evidence="1">Uncharacterized protein</fullName>
    </submittedName>
</protein>